<reference evidence="8" key="1">
    <citation type="submission" date="2020-05" db="EMBL/GenBank/DDBJ databases">
        <authorList>
            <person name="Chiriac C."/>
            <person name="Salcher M."/>
            <person name="Ghai R."/>
            <person name="Kavagutti S V."/>
        </authorList>
    </citation>
    <scope>NUCLEOTIDE SEQUENCE</scope>
</reference>
<keyword evidence="4 6" id="KW-1133">Transmembrane helix</keyword>
<feature type="transmembrane region" description="Helical" evidence="6">
    <location>
        <begin position="175"/>
        <end position="196"/>
    </location>
</feature>
<accession>A0A6J6HNN1</accession>
<dbReference type="PANTHER" id="PTHR31566:SF0">
    <property type="entry name" value="CYTOCHROME C BIOGENESIS PROTEIN CCS1, CHLOROPLASTIC"/>
    <property type="match status" value="1"/>
</dbReference>
<dbReference type="PANTHER" id="PTHR31566">
    <property type="entry name" value="CYTOCHROME C BIOGENESIS PROTEIN CCS1, CHLOROPLASTIC"/>
    <property type="match status" value="1"/>
</dbReference>
<evidence type="ECO:0000256" key="5">
    <source>
        <dbReference type="ARBA" id="ARBA00023136"/>
    </source>
</evidence>
<comment type="subcellular location">
    <subcellularLocation>
        <location evidence="1">Membrane</location>
        <topology evidence="1">Multi-pass membrane protein</topology>
    </subcellularLocation>
</comment>
<protein>
    <submittedName>
        <fullName evidence="8">Unannotated protein</fullName>
    </submittedName>
</protein>
<organism evidence="8">
    <name type="scientific">freshwater metagenome</name>
    <dbReference type="NCBI Taxonomy" id="449393"/>
    <lineage>
        <taxon>unclassified sequences</taxon>
        <taxon>metagenomes</taxon>
        <taxon>ecological metagenomes</taxon>
    </lineage>
</organism>
<keyword evidence="5 6" id="KW-0472">Membrane</keyword>
<evidence type="ECO:0000256" key="3">
    <source>
        <dbReference type="ARBA" id="ARBA00022748"/>
    </source>
</evidence>
<feature type="domain" description="ResB-like" evidence="7">
    <location>
        <begin position="23"/>
        <end position="486"/>
    </location>
</feature>
<dbReference type="Pfam" id="PF05140">
    <property type="entry name" value="ResB"/>
    <property type="match status" value="1"/>
</dbReference>
<dbReference type="AlphaFoldDB" id="A0A6J6HNN1"/>
<dbReference type="InterPro" id="IPR023494">
    <property type="entry name" value="Cyt_c_bgen_Ccs1/CcsB/ResB"/>
</dbReference>
<dbReference type="InterPro" id="IPR007816">
    <property type="entry name" value="ResB-like_domain"/>
</dbReference>
<proteinExistence type="predicted"/>
<evidence type="ECO:0000256" key="1">
    <source>
        <dbReference type="ARBA" id="ARBA00004141"/>
    </source>
</evidence>
<dbReference type="GO" id="GO:0016020">
    <property type="term" value="C:membrane"/>
    <property type="evidence" value="ECO:0007669"/>
    <property type="project" value="UniProtKB-SubCell"/>
</dbReference>
<feature type="transmembrane region" description="Helical" evidence="6">
    <location>
        <begin position="80"/>
        <end position="102"/>
    </location>
</feature>
<evidence type="ECO:0000259" key="7">
    <source>
        <dbReference type="Pfam" id="PF05140"/>
    </source>
</evidence>
<dbReference type="GO" id="GO:0017004">
    <property type="term" value="P:cytochrome complex assembly"/>
    <property type="evidence" value="ECO:0007669"/>
    <property type="project" value="UniProtKB-KW"/>
</dbReference>
<name>A0A6J6HNN1_9ZZZZ</name>
<sequence length="519" mass="56652">MSQLPPLSNTGFLRWIWRQLTSMKTALVLLFLLALASVPGSIYPQRGVDPIKVRDYIANNPSWGPTLDRFGFFEVYSSPWFSAIYLLLFISLIGCVVPRVGVHFRAMRSAPPAAPKLLDRLAGTRTFTTDKDPAEVLNVAANALRQRKWRVVMGPQGAASWVAAEKGYLRETGNLVFHLALLFVLVAIAIGGLFGWKGNVIVREGSSFSDTLTQYDAWGGGRYTDAQDLPPFSFTLDKFTVDFERGVAQRGAPRAFEAEMSYKTDPSAPSQRALVEVNEPLVIGGAKVFLVGHGYAPIVTVTDKFGVQIFNDAVPFLPQDGMFTSTGVVKIPDSTPQLGLQALFLPTAALDEIRGPHSTFPGPDDPALFMSAWKGDLGLDSGTPQSVYRIVTDKMSKIGLGQLKIGESWKLPDGSGTVTFVGFKRWASFQIASDPGKELALVFVTLSILGLSLSLFIRRRRVWVKVATLDGVTVIQLAGIMRTSTFDDEDIGALSEDLDGVEQALMAAEVIRGNLEEER</sequence>
<evidence type="ECO:0000256" key="2">
    <source>
        <dbReference type="ARBA" id="ARBA00022692"/>
    </source>
</evidence>
<evidence type="ECO:0000256" key="6">
    <source>
        <dbReference type="SAM" id="Phobius"/>
    </source>
</evidence>
<feature type="transmembrane region" description="Helical" evidence="6">
    <location>
        <begin position="439"/>
        <end position="457"/>
    </location>
</feature>
<evidence type="ECO:0000313" key="8">
    <source>
        <dbReference type="EMBL" id="CAB4612614.1"/>
    </source>
</evidence>
<gene>
    <name evidence="8" type="ORF">UFOPK1908_00156</name>
</gene>
<keyword evidence="3" id="KW-0201">Cytochrome c-type biogenesis</keyword>
<keyword evidence="2 6" id="KW-0812">Transmembrane</keyword>
<dbReference type="EMBL" id="CAEZVB010000002">
    <property type="protein sequence ID" value="CAB4612614.1"/>
    <property type="molecule type" value="Genomic_DNA"/>
</dbReference>
<evidence type="ECO:0000256" key="4">
    <source>
        <dbReference type="ARBA" id="ARBA00022989"/>
    </source>
</evidence>